<dbReference type="HOGENOM" id="CLU_966485_0_0_1"/>
<sequence length="291" mass="33461">MPTIHTPSIPKGYTFLNPKTFVSERAKTLIGEMLDKADNRNPDAHDMYIYNDFYNYAILDIIDHALSTIHARIKKREWDEAYFQLEALTIFQKIESQWPMIDDPDRPALTNKAYGACLVATLRTLSEEGRLDRANFPSLETLLSRAASWGKDMFSISAGSDYHLVCKGIGQRLFAHKSAQEKALEKKMAQEWLDSLDAENKAAMEEDDDEEDSDDEDGRPWYSGKANEHDNDDDYKITKTWKAYKEHLASYPTKPLRGPPKWDLTKWTQAEKAPFLFSNHGNDDDDDMGFY</sequence>
<dbReference type="OrthoDB" id="10037289at2759"/>
<gene>
    <name evidence="2" type="ORF">BOTBODRAFT_29001</name>
</gene>
<feature type="region of interest" description="Disordered" evidence="1">
    <location>
        <begin position="202"/>
        <end position="233"/>
    </location>
</feature>
<keyword evidence="3" id="KW-1185">Reference proteome</keyword>
<feature type="compositionally biased region" description="Acidic residues" evidence="1">
    <location>
        <begin position="205"/>
        <end position="217"/>
    </location>
</feature>
<dbReference type="EMBL" id="KL198021">
    <property type="protein sequence ID" value="KDQ18622.1"/>
    <property type="molecule type" value="Genomic_DNA"/>
</dbReference>
<reference evidence="3" key="1">
    <citation type="journal article" date="2014" name="Proc. Natl. Acad. Sci. U.S.A.">
        <title>Extensive sampling of basidiomycete genomes demonstrates inadequacy of the white-rot/brown-rot paradigm for wood decay fungi.</title>
        <authorList>
            <person name="Riley R."/>
            <person name="Salamov A.A."/>
            <person name="Brown D.W."/>
            <person name="Nagy L.G."/>
            <person name="Floudas D."/>
            <person name="Held B.W."/>
            <person name="Levasseur A."/>
            <person name="Lombard V."/>
            <person name="Morin E."/>
            <person name="Otillar R."/>
            <person name="Lindquist E.A."/>
            <person name="Sun H."/>
            <person name="LaButti K.M."/>
            <person name="Schmutz J."/>
            <person name="Jabbour D."/>
            <person name="Luo H."/>
            <person name="Baker S.E."/>
            <person name="Pisabarro A.G."/>
            <person name="Walton J.D."/>
            <person name="Blanchette R.A."/>
            <person name="Henrissat B."/>
            <person name="Martin F."/>
            <person name="Cullen D."/>
            <person name="Hibbett D.S."/>
            <person name="Grigoriev I.V."/>
        </authorList>
    </citation>
    <scope>NUCLEOTIDE SEQUENCE [LARGE SCALE GENOMIC DNA]</scope>
    <source>
        <strain evidence="3">FD-172 SS1</strain>
    </source>
</reference>
<name>A0A067N3A1_BOTB1</name>
<dbReference type="AlphaFoldDB" id="A0A067N3A1"/>
<protein>
    <submittedName>
        <fullName evidence="2">Uncharacterized protein</fullName>
    </submittedName>
</protein>
<evidence type="ECO:0000313" key="2">
    <source>
        <dbReference type="EMBL" id="KDQ18622.1"/>
    </source>
</evidence>
<evidence type="ECO:0000256" key="1">
    <source>
        <dbReference type="SAM" id="MobiDB-lite"/>
    </source>
</evidence>
<evidence type="ECO:0000313" key="3">
    <source>
        <dbReference type="Proteomes" id="UP000027195"/>
    </source>
</evidence>
<accession>A0A067N3A1</accession>
<dbReference type="Proteomes" id="UP000027195">
    <property type="component" value="Unassembled WGS sequence"/>
</dbReference>
<proteinExistence type="predicted"/>
<organism evidence="2 3">
    <name type="scientific">Botryobasidium botryosum (strain FD-172 SS1)</name>
    <dbReference type="NCBI Taxonomy" id="930990"/>
    <lineage>
        <taxon>Eukaryota</taxon>
        <taxon>Fungi</taxon>
        <taxon>Dikarya</taxon>
        <taxon>Basidiomycota</taxon>
        <taxon>Agaricomycotina</taxon>
        <taxon>Agaricomycetes</taxon>
        <taxon>Cantharellales</taxon>
        <taxon>Botryobasidiaceae</taxon>
        <taxon>Botryobasidium</taxon>
    </lineage>
</organism>
<dbReference type="InParanoid" id="A0A067N3A1"/>